<organism evidence="1 2">
    <name type="scientific">Liparis tanakae</name>
    <name type="common">Tanaka's snailfish</name>
    <dbReference type="NCBI Taxonomy" id="230148"/>
    <lineage>
        <taxon>Eukaryota</taxon>
        <taxon>Metazoa</taxon>
        <taxon>Chordata</taxon>
        <taxon>Craniata</taxon>
        <taxon>Vertebrata</taxon>
        <taxon>Euteleostomi</taxon>
        <taxon>Actinopterygii</taxon>
        <taxon>Neopterygii</taxon>
        <taxon>Teleostei</taxon>
        <taxon>Neoteleostei</taxon>
        <taxon>Acanthomorphata</taxon>
        <taxon>Eupercaria</taxon>
        <taxon>Perciformes</taxon>
        <taxon>Cottioidei</taxon>
        <taxon>Cottales</taxon>
        <taxon>Liparidae</taxon>
        <taxon>Liparis</taxon>
    </lineage>
</organism>
<accession>A0A4Z2JED0</accession>
<dbReference type="AlphaFoldDB" id="A0A4Z2JED0"/>
<gene>
    <name evidence="1" type="ORF">EYF80_001714</name>
</gene>
<dbReference type="Proteomes" id="UP000314294">
    <property type="component" value="Unassembled WGS sequence"/>
</dbReference>
<protein>
    <submittedName>
        <fullName evidence="1">Uncharacterized protein</fullName>
    </submittedName>
</protein>
<reference evidence="1 2" key="1">
    <citation type="submission" date="2019-03" db="EMBL/GenBank/DDBJ databases">
        <title>First draft genome of Liparis tanakae, snailfish: a comprehensive survey of snailfish specific genes.</title>
        <authorList>
            <person name="Kim W."/>
            <person name="Song I."/>
            <person name="Jeong J.-H."/>
            <person name="Kim D."/>
            <person name="Kim S."/>
            <person name="Ryu S."/>
            <person name="Song J.Y."/>
            <person name="Lee S.K."/>
        </authorList>
    </citation>
    <scope>NUCLEOTIDE SEQUENCE [LARGE SCALE GENOMIC DNA]</scope>
    <source>
        <tissue evidence="1">Muscle</tissue>
    </source>
</reference>
<keyword evidence="2" id="KW-1185">Reference proteome</keyword>
<name>A0A4Z2JED0_9TELE</name>
<evidence type="ECO:0000313" key="1">
    <source>
        <dbReference type="EMBL" id="TNN88133.1"/>
    </source>
</evidence>
<evidence type="ECO:0000313" key="2">
    <source>
        <dbReference type="Proteomes" id="UP000314294"/>
    </source>
</evidence>
<sequence length="67" mass="7258">MTINKSQKAPMPGEVSAGSRGRISCAHSLYCCRGSWEDREEGGGAHIDPNALWGFFTGQLFAINSKQ</sequence>
<proteinExistence type="predicted"/>
<dbReference type="EMBL" id="SRLO01000007">
    <property type="protein sequence ID" value="TNN88133.1"/>
    <property type="molecule type" value="Genomic_DNA"/>
</dbReference>
<comment type="caution">
    <text evidence="1">The sequence shown here is derived from an EMBL/GenBank/DDBJ whole genome shotgun (WGS) entry which is preliminary data.</text>
</comment>